<dbReference type="OrthoDB" id="653560at2"/>
<evidence type="ECO:0000313" key="2">
    <source>
        <dbReference type="Proteomes" id="UP000000238"/>
    </source>
</evidence>
<dbReference type="AlphaFoldDB" id="Q2SPX7"/>
<reference evidence="1 2" key="1">
    <citation type="journal article" date="2005" name="Nucleic Acids Res.">
        <title>Genomic blueprint of Hahella chejuensis, a marine microbe producing an algicidal agent.</title>
        <authorList>
            <person name="Jeong H."/>
            <person name="Yim J.H."/>
            <person name="Lee C."/>
            <person name="Choi S.-H."/>
            <person name="Park Y.K."/>
            <person name="Yoon S.H."/>
            <person name="Hur C.-G."/>
            <person name="Kang H.-Y."/>
            <person name="Kim D."/>
            <person name="Lee H.H."/>
            <person name="Park K.H."/>
            <person name="Park S.-H."/>
            <person name="Park H.-S."/>
            <person name="Lee H.K."/>
            <person name="Oh T.K."/>
            <person name="Kim J.F."/>
        </authorList>
    </citation>
    <scope>NUCLEOTIDE SEQUENCE [LARGE SCALE GENOMIC DNA]</scope>
    <source>
        <strain evidence="1 2">KCTC 2396</strain>
    </source>
</reference>
<keyword evidence="2" id="KW-1185">Reference proteome</keyword>
<dbReference type="EMBL" id="CP000155">
    <property type="protein sequence ID" value="ABC27297.1"/>
    <property type="molecule type" value="Genomic_DNA"/>
</dbReference>
<dbReference type="Proteomes" id="UP000000238">
    <property type="component" value="Chromosome"/>
</dbReference>
<proteinExistence type="predicted"/>
<name>Q2SPX7_HAHCH</name>
<dbReference type="STRING" id="349521.HCH_00386"/>
<organism evidence="1 2">
    <name type="scientific">Hahella chejuensis (strain KCTC 2396)</name>
    <dbReference type="NCBI Taxonomy" id="349521"/>
    <lineage>
        <taxon>Bacteria</taxon>
        <taxon>Pseudomonadati</taxon>
        <taxon>Pseudomonadota</taxon>
        <taxon>Gammaproteobacteria</taxon>
        <taxon>Oceanospirillales</taxon>
        <taxon>Hahellaceae</taxon>
        <taxon>Hahella</taxon>
    </lineage>
</organism>
<dbReference type="eggNOG" id="COG3409">
    <property type="taxonomic scope" value="Bacteria"/>
</dbReference>
<evidence type="ECO:0000313" key="1">
    <source>
        <dbReference type="EMBL" id="ABC27297.1"/>
    </source>
</evidence>
<sequence>MMAINYEQLRAAVRNQGHRFFETGDYNLNLVGVRAQDRHADTFNDLLCVAFQIQGQTHCFSFPATTDPGVYWREHLANPAGAAIVKPGQYPSVWALGKHQGKYEALVQRAPITVYRDANRDAYLQTGDKVETGLFGINCHRATDAGQSLRVDRWSAGCQVIADSADFDVLMALCRKAAGLYGNRFTYTLLDEGDL</sequence>
<accession>Q2SPX7</accession>
<dbReference type="KEGG" id="hch:HCH_00386"/>
<protein>
    <submittedName>
        <fullName evidence="1">Uncharacterized protein</fullName>
    </submittedName>
</protein>
<dbReference type="HOGENOM" id="CLU_1325129_0_0_6"/>
<dbReference type="RefSeq" id="WP_011394374.1">
    <property type="nucleotide sequence ID" value="NC_007645.1"/>
</dbReference>
<gene>
    <name evidence="1" type="ordered locus">HCH_00386</name>
</gene>